<protein>
    <submittedName>
        <fullName evidence="2">MBL fold metallo-hydrolase</fullName>
    </submittedName>
</protein>
<dbReference type="EMBL" id="JAAEEH010000014">
    <property type="protein sequence ID" value="NDL67417.1"/>
    <property type="molecule type" value="Genomic_DNA"/>
</dbReference>
<comment type="caution">
    <text evidence="2">The sequence shown here is derived from an EMBL/GenBank/DDBJ whole genome shotgun (WGS) entry which is preliminary data.</text>
</comment>
<evidence type="ECO:0000259" key="1">
    <source>
        <dbReference type="SMART" id="SM00849"/>
    </source>
</evidence>
<gene>
    <name evidence="2" type="ORF">GXN74_06640</name>
</gene>
<organism evidence="2 3">
    <name type="scientific">Anaerotalea alkaliphila</name>
    <dbReference type="NCBI Taxonomy" id="2662126"/>
    <lineage>
        <taxon>Bacteria</taxon>
        <taxon>Bacillati</taxon>
        <taxon>Bacillota</taxon>
        <taxon>Clostridia</taxon>
        <taxon>Eubacteriales</taxon>
        <taxon>Anaerotalea</taxon>
    </lineage>
</organism>
<evidence type="ECO:0000313" key="3">
    <source>
        <dbReference type="Proteomes" id="UP000461585"/>
    </source>
</evidence>
<accession>A0A7X5HVH9</accession>
<dbReference type="SUPFAM" id="SSF56281">
    <property type="entry name" value="Metallo-hydrolase/oxidoreductase"/>
    <property type="match status" value="1"/>
</dbReference>
<dbReference type="Proteomes" id="UP000461585">
    <property type="component" value="Unassembled WGS sequence"/>
</dbReference>
<sequence>MRKRRIHPKAWTYTFDTLKEWETHVHVLEGRGTIYVVDTFCGPAGMEEVRNAGDLDWGGKKVVVFNTHFHWDHVWGNGFFNGAWIVAHASCRKRLEEEWDSQIRMNGEHRMGLVEKVLPDLTFGESLFFPEDGLEVFHSPGHTADSISLFDRPRGILYVGDNLERPLPYVEDRDLDRYVATLERYRKLRPRRILAGHSLELDLEDLEGTIRYLRGLQSGGDLEVRGEAAMETHRRNLEFLG</sequence>
<dbReference type="PANTHER" id="PTHR42951">
    <property type="entry name" value="METALLO-BETA-LACTAMASE DOMAIN-CONTAINING"/>
    <property type="match status" value="1"/>
</dbReference>
<dbReference type="Gene3D" id="3.60.15.10">
    <property type="entry name" value="Ribonuclease Z/Hydroxyacylglutathione hydrolase-like"/>
    <property type="match status" value="1"/>
</dbReference>
<dbReference type="GO" id="GO:0016787">
    <property type="term" value="F:hydrolase activity"/>
    <property type="evidence" value="ECO:0007669"/>
    <property type="project" value="UniProtKB-KW"/>
</dbReference>
<dbReference type="PANTHER" id="PTHR42951:SF4">
    <property type="entry name" value="ACYL-COENZYME A THIOESTERASE MBLAC2"/>
    <property type="match status" value="1"/>
</dbReference>
<feature type="domain" description="Metallo-beta-lactamase" evidence="1">
    <location>
        <begin position="22"/>
        <end position="197"/>
    </location>
</feature>
<proteinExistence type="predicted"/>
<name>A0A7X5HVH9_9FIRM</name>
<evidence type="ECO:0000313" key="2">
    <source>
        <dbReference type="EMBL" id="NDL67417.1"/>
    </source>
</evidence>
<dbReference type="RefSeq" id="WP_162370142.1">
    <property type="nucleotide sequence ID" value="NZ_JAAEEH010000014.1"/>
</dbReference>
<keyword evidence="3" id="KW-1185">Reference proteome</keyword>
<keyword evidence="2" id="KW-0378">Hydrolase</keyword>
<dbReference type="AlphaFoldDB" id="A0A7X5HVH9"/>
<dbReference type="InterPro" id="IPR036866">
    <property type="entry name" value="RibonucZ/Hydroxyglut_hydro"/>
</dbReference>
<reference evidence="2 3" key="1">
    <citation type="submission" date="2020-01" db="EMBL/GenBank/DDBJ databases">
        <title>Anaeroalcalibacter tamaniensis gen. nov., sp. nov., moderately halophilic strictly anaerobic fermenter bacterium from mud volcano of Taman peninsula.</title>
        <authorList>
            <person name="Frolova A."/>
            <person name="Merkel A.Y."/>
            <person name="Slobodkin A.I."/>
        </authorList>
    </citation>
    <scope>NUCLEOTIDE SEQUENCE [LARGE SCALE GENOMIC DNA]</scope>
    <source>
        <strain evidence="2 3">F-3ap</strain>
    </source>
</reference>
<dbReference type="InterPro" id="IPR050855">
    <property type="entry name" value="NDM-1-like"/>
</dbReference>
<dbReference type="SMART" id="SM00849">
    <property type="entry name" value="Lactamase_B"/>
    <property type="match status" value="1"/>
</dbReference>
<dbReference type="InterPro" id="IPR001279">
    <property type="entry name" value="Metallo-B-lactamas"/>
</dbReference>
<dbReference type="Pfam" id="PF00753">
    <property type="entry name" value="Lactamase_B"/>
    <property type="match status" value="1"/>
</dbReference>